<dbReference type="InterPro" id="IPR048635">
    <property type="entry name" value="MFD_D3"/>
</dbReference>
<evidence type="ECO:0000256" key="9">
    <source>
        <dbReference type="ARBA" id="ARBA00023204"/>
    </source>
</evidence>
<evidence type="ECO:0000256" key="7">
    <source>
        <dbReference type="ARBA" id="ARBA00022840"/>
    </source>
</evidence>
<dbReference type="GO" id="GO:0016787">
    <property type="term" value="F:hydrolase activity"/>
    <property type="evidence" value="ECO:0007669"/>
    <property type="project" value="UniProtKB-KW"/>
</dbReference>
<dbReference type="InterPro" id="IPR047112">
    <property type="entry name" value="RecG/Mfd"/>
</dbReference>
<dbReference type="SUPFAM" id="SSF52540">
    <property type="entry name" value="P-loop containing nucleoside triphosphate hydrolases"/>
    <property type="match status" value="4"/>
</dbReference>
<dbReference type="PROSITE" id="PS51194">
    <property type="entry name" value="HELICASE_CTER"/>
    <property type="match status" value="1"/>
</dbReference>
<dbReference type="SMART" id="SM00490">
    <property type="entry name" value="HELICc"/>
    <property type="match status" value="1"/>
</dbReference>
<dbReference type="GO" id="GO:0006355">
    <property type="term" value="P:regulation of DNA-templated transcription"/>
    <property type="evidence" value="ECO:0007669"/>
    <property type="project" value="UniProtKB-UniRule"/>
</dbReference>
<evidence type="ECO:0000256" key="12">
    <source>
        <dbReference type="ARBA" id="ARBA00070128"/>
    </source>
</evidence>
<evidence type="ECO:0000259" key="15">
    <source>
        <dbReference type="PROSITE" id="PS51194"/>
    </source>
</evidence>
<dbReference type="GO" id="GO:0005524">
    <property type="term" value="F:ATP binding"/>
    <property type="evidence" value="ECO:0007669"/>
    <property type="project" value="UniProtKB-UniRule"/>
</dbReference>
<proteinExistence type="inferred from homology"/>
<gene>
    <name evidence="13 16" type="primary">mfd</name>
    <name evidence="16" type="ORF">Ctma_1312</name>
</gene>
<dbReference type="InterPro" id="IPR001650">
    <property type="entry name" value="Helicase_C-like"/>
</dbReference>
<dbReference type="Pfam" id="PF21132">
    <property type="entry name" value="MFD_D3"/>
    <property type="match status" value="1"/>
</dbReference>
<dbReference type="Gene3D" id="3.40.50.11180">
    <property type="match status" value="1"/>
</dbReference>
<dbReference type="InterPro" id="IPR011545">
    <property type="entry name" value="DEAD/DEAH_box_helicase_dom"/>
</dbReference>
<protein>
    <recommendedName>
        <fullName evidence="12 13">Transcription-repair-coupling factor</fullName>
        <shortName evidence="13">TRCF</shortName>
        <ecNumber evidence="13">3.6.4.-</ecNumber>
    </recommendedName>
</protein>
<dbReference type="Pfam" id="PF02559">
    <property type="entry name" value="CarD_TRCF_RID"/>
    <property type="match status" value="1"/>
</dbReference>
<dbReference type="GO" id="GO:0003684">
    <property type="term" value="F:damaged DNA binding"/>
    <property type="evidence" value="ECO:0007669"/>
    <property type="project" value="InterPro"/>
</dbReference>
<evidence type="ECO:0000256" key="8">
    <source>
        <dbReference type="ARBA" id="ARBA00023125"/>
    </source>
</evidence>
<dbReference type="Gene3D" id="3.40.50.11140">
    <property type="match status" value="1"/>
</dbReference>
<dbReference type="AlphaFoldDB" id="A0AAU6PHS2"/>
<dbReference type="SMART" id="SM00982">
    <property type="entry name" value="TRCF"/>
    <property type="match status" value="1"/>
</dbReference>
<dbReference type="InterPro" id="IPR014001">
    <property type="entry name" value="Helicase_ATP-bd"/>
</dbReference>
<dbReference type="InterPro" id="IPR005118">
    <property type="entry name" value="TRCF_C"/>
</dbReference>
<evidence type="ECO:0000256" key="13">
    <source>
        <dbReference type="HAMAP-Rule" id="MF_00969"/>
    </source>
</evidence>
<keyword evidence="2 13" id="KW-0963">Cytoplasm</keyword>
<name>A0AAU6PHS2_9GAMM</name>
<dbReference type="InterPro" id="IPR036101">
    <property type="entry name" value="CarD-like/TRCF_RID_sf"/>
</dbReference>
<dbReference type="HAMAP" id="MF_00969">
    <property type="entry name" value="TRCF"/>
    <property type="match status" value="1"/>
</dbReference>
<evidence type="ECO:0000256" key="11">
    <source>
        <dbReference type="ARBA" id="ARBA00061399"/>
    </source>
</evidence>
<feature type="domain" description="Helicase C-terminal" evidence="15">
    <location>
        <begin position="797"/>
        <end position="951"/>
    </location>
</feature>
<feature type="domain" description="Helicase ATP-binding" evidence="14">
    <location>
        <begin position="615"/>
        <end position="776"/>
    </location>
</feature>
<reference evidence="16" key="1">
    <citation type="submission" date="2023-10" db="EMBL/GenBank/DDBJ databases">
        <title>The first scallop-associated chemosynthetic bacterial symbiont.</title>
        <authorList>
            <person name="Lin Y.-T."/>
            <person name="Sun J."/>
            <person name="Ip J.C.-H."/>
            <person name="He X."/>
            <person name="Gao Z.-M."/>
            <person name="Perez M."/>
            <person name="Xu T."/>
            <person name="Qian P.-Y."/>
            <person name="Qiu J.-W."/>
        </authorList>
    </citation>
    <scope>NUCLEOTIDE SEQUENCE</scope>
    <source>
        <strain evidence="16">Gill1</strain>
    </source>
</reference>
<dbReference type="GO" id="GO:0000716">
    <property type="term" value="P:transcription-coupled nucleotide-excision repair, DNA damage recognition"/>
    <property type="evidence" value="ECO:0007669"/>
    <property type="project" value="UniProtKB-UniRule"/>
</dbReference>
<dbReference type="PANTHER" id="PTHR47964:SF1">
    <property type="entry name" value="ATP-DEPENDENT DNA HELICASE HOMOLOG RECG, CHLOROPLASTIC"/>
    <property type="match status" value="1"/>
</dbReference>
<dbReference type="Pfam" id="PF17757">
    <property type="entry name" value="UvrB_inter"/>
    <property type="match status" value="1"/>
</dbReference>
<evidence type="ECO:0000256" key="1">
    <source>
        <dbReference type="ARBA" id="ARBA00004496"/>
    </source>
</evidence>
<dbReference type="Pfam" id="PF00271">
    <property type="entry name" value="Helicase_C"/>
    <property type="match status" value="1"/>
</dbReference>
<dbReference type="Gene3D" id="3.40.50.300">
    <property type="entry name" value="P-loop containing nucleotide triphosphate hydrolases"/>
    <property type="match status" value="2"/>
</dbReference>
<evidence type="ECO:0000256" key="6">
    <source>
        <dbReference type="ARBA" id="ARBA00022806"/>
    </source>
</evidence>
<comment type="function">
    <text evidence="13">Couples transcription and DNA repair by recognizing RNA polymerase (RNAP) stalled at DNA lesions. Mediates ATP-dependent release of RNAP and its truncated transcript from the DNA, and recruitment of nucleotide excision repair machinery to the damaged site.</text>
</comment>
<keyword evidence="4 13" id="KW-0227">DNA damage</keyword>
<dbReference type="CDD" id="cd17991">
    <property type="entry name" value="DEXHc_TRCF"/>
    <property type="match status" value="1"/>
</dbReference>
<keyword evidence="3 13" id="KW-0547">Nucleotide-binding</keyword>
<dbReference type="GO" id="GO:0005737">
    <property type="term" value="C:cytoplasm"/>
    <property type="evidence" value="ECO:0007669"/>
    <property type="project" value="UniProtKB-SubCell"/>
</dbReference>
<dbReference type="PROSITE" id="PS51192">
    <property type="entry name" value="HELICASE_ATP_BIND_1"/>
    <property type="match status" value="1"/>
</dbReference>
<dbReference type="InterPro" id="IPR027417">
    <property type="entry name" value="P-loop_NTPase"/>
</dbReference>
<dbReference type="SUPFAM" id="SSF143517">
    <property type="entry name" value="TRCF domain-like"/>
    <property type="match status" value="1"/>
</dbReference>
<dbReference type="Pfam" id="PF03461">
    <property type="entry name" value="TRCF"/>
    <property type="match status" value="1"/>
</dbReference>
<evidence type="ECO:0000256" key="10">
    <source>
        <dbReference type="ARBA" id="ARBA00061104"/>
    </source>
</evidence>
<comment type="similarity">
    <text evidence="10 13">In the N-terminal section; belongs to the UvrB family.</text>
</comment>
<dbReference type="NCBIfam" id="TIGR00580">
    <property type="entry name" value="mfd"/>
    <property type="match status" value="1"/>
</dbReference>
<dbReference type="FunFam" id="3.40.50.300:FF:000546">
    <property type="entry name" value="Transcription-repair-coupling factor"/>
    <property type="match status" value="1"/>
</dbReference>
<keyword evidence="5 13" id="KW-0378">Hydrolase</keyword>
<dbReference type="EMBL" id="CP138327">
    <property type="protein sequence ID" value="WXU00586.1"/>
    <property type="molecule type" value="Genomic_DNA"/>
</dbReference>
<dbReference type="InterPro" id="IPR003711">
    <property type="entry name" value="CarD-like/TRCF_RID"/>
</dbReference>
<dbReference type="FunFam" id="3.40.50.300:FF:000300">
    <property type="entry name" value="Transcription-repair-coupling factor"/>
    <property type="match status" value="1"/>
</dbReference>
<sequence>MQSLYPQGITPFKSGQKFYWGSLYGSAQALALIEFAKAQAQVILVVANDISHFEQLYKSLNFYNNDLEVLRFDNWEVLPFDHFSPHPDITSSRLDTLSKLPSLKCGIVITTLESLSQQLCPIEFSKQYSFSLKNGDDLEIENFSQRLLKIGYNRVTTVREHGEFSVKGSLIDLFPMGAKLPYRIDLFDQEIESIRIFDASTQRSIEEVEAVSLLPAREFATDQASIEVFKENYLATFGDTNGFIFDEVSELRLPSGIEFYLPLFFTHTNTLFDYLPSDTIIATNQGFGELLESGYEEIDSRHQQASQNYERLPLPIEKVFIEKDKLFGEIKQRQQLVIGSSKLEDKTGRLNFASKLLPPLTINAQNKNPLSNFLNFEQKFNGRILIVCESEGRQSVLSDLLINHDRTPVSVEHWQDFINSDKPLCITNDELTEGLLTDDIAIITEVNLFGADVVKQQRRRRAKHKDFDEAIKSLVEIQIGDPIVHESYGVGRYLGLKTQTFDELAQDFLMLEYANESKLMVPMTSLNLISRYSGASPDVAPLHKLGTNQWSKAKQKAHEALHDIAAELLEIYAKRQAQVGFSFPEPNDSYSSFVASFPFEETPDQLKTMGEVLADMQSQKPMDRLVCGDVGFGKTEIAMRAAFLAVEAGKQVAILVPTTLLANQHFESFKDRFIKYPVEIAALSRFQSTKEQTIIKQKLLEGKVDIVIGTHKLIHGSIKYKNLGLIIIDEEHRFGVKQKESLKKMRGESDILTMTATPIPRTLNMALGSLRELSIIATPPQGRSAIQTFVNEWSDATIKEACSRELHRGGQIFVLHNDIDTIDNMAENISGLMPNARVRIAHGQMPTRELEQIMSDFYHGRFQVLVCTTIIETGIDIPNANTIIINNAQNFGLAQLHQLRGRVGRSHHRAYAYLVIKSHQSLSKNAKKRLDAVESLEELGAGFMLANHDLEIRGAGDLLGDNQSGKISEIGFNMYHDLLKRTVEAMRAGRKINLNDPLNHEIEIDTGLACIIPETYLGDVHERLVLYKRIANAKNNTELKDLQIEMIDRFGLLADASKNLFAVTRLKLFCEKIGIDKVSIYNDKAHLTFGNKTTVEPIKIINLVQTQPKTYRIKGQNQLIVSHEMSEDIGRIEWVEDVLRRLIGKDKARL</sequence>
<evidence type="ECO:0000256" key="2">
    <source>
        <dbReference type="ARBA" id="ARBA00022490"/>
    </source>
</evidence>
<dbReference type="GO" id="GO:0003678">
    <property type="term" value="F:DNA helicase activity"/>
    <property type="evidence" value="ECO:0007669"/>
    <property type="project" value="TreeGrafter"/>
</dbReference>
<evidence type="ECO:0000256" key="5">
    <source>
        <dbReference type="ARBA" id="ARBA00022801"/>
    </source>
</evidence>
<dbReference type="Gene3D" id="3.30.2060.10">
    <property type="entry name" value="Penicillin-binding protein 1b domain"/>
    <property type="match status" value="1"/>
</dbReference>
<dbReference type="EC" id="3.6.4.-" evidence="13"/>
<keyword evidence="7 13" id="KW-0067">ATP-binding</keyword>
<comment type="similarity">
    <text evidence="11 13">In the C-terminal section; belongs to the helicase family. RecG subfamily.</text>
</comment>
<accession>A0AAU6PHS2</accession>
<dbReference type="InterPro" id="IPR041471">
    <property type="entry name" value="UvrB_inter"/>
</dbReference>
<dbReference type="PANTHER" id="PTHR47964">
    <property type="entry name" value="ATP-DEPENDENT DNA HELICASE HOMOLOG RECG, CHLOROPLASTIC"/>
    <property type="match status" value="1"/>
</dbReference>
<dbReference type="SMART" id="SM01058">
    <property type="entry name" value="CarD_TRCF"/>
    <property type="match status" value="1"/>
</dbReference>
<organism evidence="16">
    <name type="scientific">Catillopecten margaritatus gill symbiont</name>
    <dbReference type="NCBI Taxonomy" id="3083288"/>
    <lineage>
        <taxon>Bacteria</taxon>
        <taxon>Pseudomonadati</taxon>
        <taxon>Pseudomonadota</taxon>
        <taxon>Gammaproteobacteria</taxon>
        <taxon>sulfur-oxidizing symbionts</taxon>
    </lineage>
</organism>
<evidence type="ECO:0000256" key="3">
    <source>
        <dbReference type="ARBA" id="ARBA00022741"/>
    </source>
</evidence>
<keyword evidence="9 13" id="KW-0234">DNA repair</keyword>
<dbReference type="InterPro" id="IPR004576">
    <property type="entry name" value="Mfd"/>
</dbReference>
<dbReference type="SUPFAM" id="SSF141259">
    <property type="entry name" value="CarD-like"/>
    <property type="match status" value="1"/>
</dbReference>
<dbReference type="Pfam" id="PF00270">
    <property type="entry name" value="DEAD"/>
    <property type="match status" value="1"/>
</dbReference>
<evidence type="ECO:0000313" key="16">
    <source>
        <dbReference type="EMBL" id="WXU00586.1"/>
    </source>
</evidence>
<evidence type="ECO:0000259" key="14">
    <source>
        <dbReference type="PROSITE" id="PS51192"/>
    </source>
</evidence>
<dbReference type="Gene3D" id="3.90.1150.50">
    <property type="entry name" value="Transcription-repair-coupling factor, D7 domain"/>
    <property type="match status" value="1"/>
</dbReference>
<evidence type="ECO:0000256" key="4">
    <source>
        <dbReference type="ARBA" id="ARBA00022763"/>
    </source>
</evidence>
<keyword evidence="6" id="KW-0347">Helicase</keyword>
<dbReference type="Gene3D" id="2.40.10.170">
    <property type="match status" value="1"/>
</dbReference>
<dbReference type="SMART" id="SM00487">
    <property type="entry name" value="DEXDc"/>
    <property type="match status" value="1"/>
</dbReference>
<keyword evidence="8 13" id="KW-0238">DNA-binding</keyword>
<dbReference type="InterPro" id="IPR037235">
    <property type="entry name" value="TRCF-like_C_D7"/>
</dbReference>
<comment type="subcellular location">
    <subcellularLocation>
        <location evidence="1 13">Cytoplasm</location>
    </subcellularLocation>
</comment>